<dbReference type="EMBL" id="CP003065">
    <property type="protein sequence ID" value="AEV70542.1"/>
    <property type="molecule type" value="Genomic_DNA"/>
</dbReference>
<dbReference type="Gene3D" id="3.40.50.880">
    <property type="match status" value="1"/>
</dbReference>
<dbReference type="STRING" id="720554.Clocl_4108"/>
<dbReference type="KEGG" id="ccl:Clocl_4108"/>
<keyword evidence="1" id="KW-0808">Transferase</keyword>
<dbReference type="RefSeq" id="WP_014257039.1">
    <property type="nucleotide sequence ID" value="NC_016627.1"/>
</dbReference>
<dbReference type="GO" id="GO:0005829">
    <property type="term" value="C:cytosol"/>
    <property type="evidence" value="ECO:0007669"/>
    <property type="project" value="TreeGrafter"/>
</dbReference>
<dbReference type="eggNOG" id="COG2071">
    <property type="taxonomic scope" value="Bacteria"/>
</dbReference>
<dbReference type="InterPro" id="IPR011697">
    <property type="entry name" value="Peptidase_C26"/>
</dbReference>
<protein>
    <submittedName>
        <fullName evidence="1">Putative glutamine amidotransferase</fullName>
    </submittedName>
</protein>
<dbReference type="Proteomes" id="UP000005435">
    <property type="component" value="Chromosome"/>
</dbReference>
<dbReference type="Pfam" id="PF07722">
    <property type="entry name" value="Peptidase_C26"/>
    <property type="match status" value="1"/>
</dbReference>
<dbReference type="SUPFAM" id="SSF52317">
    <property type="entry name" value="Class I glutamine amidotransferase-like"/>
    <property type="match status" value="1"/>
</dbReference>
<sequence>MASKRPMIGITPGIDYRENKLYINNGYVEAIRLAGGLPVLLPLTDDLEFLKNTIARFDGILLSGGSDVDAKYWGEPNYTYGGEISPLRDEMEIFTAKEAIDLDKPILGICRGCQVLNIALGGTIYQDIYEEQKGKRLYKHSQNAPKWYPTHEVYIEKDTKVFKAHKEEVIRVNSFHHQAIKDVAPDFIVSSRCGDGIIESIEHTKCKFAIGVQWHPEVMWEKDATHLKLFIKFVASCQQAT</sequence>
<dbReference type="HOGENOM" id="CLU_030756_2_1_9"/>
<dbReference type="AlphaFoldDB" id="G8LTN2"/>
<keyword evidence="2" id="KW-1185">Reference proteome</keyword>
<dbReference type="GO" id="GO:0016740">
    <property type="term" value="F:transferase activity"/>
    <property type="evidence" value="ECO:0007669"/>
    <property type="project" value="UniProtKB-KW"/>
</dbReference>
<dbReference type="PROSITE" id="PS51273">
    <property type="entry name" value="GATASE_TYPE_1"/>
    <property type="match status" value="1"/>
</dbReference>
<dbReference type="InterPro" id="IPR029062">
    <property type="entry name" value="Class_I_gatase-like"/>
</dbReference>
<keyword evidence="1" id="KW-0315">Glutamine amidotransferase</keyword>
<dbReference type="OrthoDB" id="9813383at2"/>
<accession>G8LTN2</accession>
<name>G8LTN2_ACECE</name>
<reference evidence="1 2" key="2">
    <citation type="journal article" date="2012" name="Stand. Genomic Sci.">
        <title>Complete Genome Sequence of Clostridium clariflavum DSM 19732.</title>
        <authorList>
            <person name="Izquierdo J.A."/>
            <person name="Goodwin L."/>
            <person name="Davenport K.W."/>
            <person name="Teshima H."/>
            <person name="Bruce D."/>
            <person name="Detter C."/>
            <person name="Tapia R."/>
            <person name="Han S."/>
            <person name="Land M."/>
            <person name="Hauser L."/>
            <person name="Jeffries C.D."/>
            <person name="Han J."/>
            <person name="Pitluck S."/>
            <person name="Nolan M."/>
            <person name="Chen A."/>
            <person name="Huntemann M."/>
            <person name="Mavromatis K."/>
            <person name="Mikhailova N."/>
            <person name="Liolios K."/>
            <person name="Woyke T."/>
            <person name="Lynd L.R."/>
        </authorList>
    </citation>
    <scope>NUCLEOTIDE SEQUENCE [LARGE SCALE GENOMIC DNA]</scope>
    <source>
        <strain evidence="2">DSM 19732 / NBRC 101661 / EBR45</strain>
    </source>
</reference>
<evidence type="ECO:0000313" key="1">
    <source>
        <dbReference type="EMBL" id="AEV70542.1"/>
    </source>
</evidence>
<dbReference type="InterPro" id="IPR044668">
    <property type="entry name" value="PuuD-like"/>
</dbReference>
<proteinExistence type="predicted"/>
<gene>
    <name evidence="1" type="ordered locus">Clocl_4108</name>
</gene>
<dbReference type="GO" id="GO:0006598">
    <property type="term" value="P:polyamine catabolic process"/>
    <property type="evidence" value="ECO:0007669"/>
    <property type="project" value="TreeGrafter"/>
</dbReference>
<dbReference type="GO" id="GO:0033969">
    <property type="term" value="F:gamma-glutamyl-gamma-aminobutyrate hydrolase activity"/>
    <property type="evidence" value="ECO:0007669"/>
    <property type="project" value="TreeGrafter"/>
</dbReference>
<organism evidence="1 2">
    <name type="scientific">Acetivibrio clariflavus (strain DSM 19732 / NBRC 101661 / EBR45)</name>
    <name type="common">Clostridium clariflavum</name>
    <dbReference type="NCBI Taxonomy" id="720554"/>
    <lineage>
        <taxon>Bacteria</taxon>
        <taxon>Bacillati</taxon>
        <taxon>Bacillota</taxon>
        <taxon>Clostridia</taxon>
        <taxon>Eubacteriales</taxon>
        <taxon>Oscillospiraceae</taxon>
        <taxon>Acetivibrio</taxon>
    </lineage>
</organism>
<dbReference type="CDD" id="cd01745">
    <property type="entry name" value="GATase1_2"/>
    <property type="match status" value="1"/>
</dbReference>
<reference evidence="2" key="1">
    <citation type="submission" date="2011-12" db="EMBL/GenBank/DDBJ databases">
        <title>Complete sequence of Clostridium clariflavum DSM 19732.</title>
        <authorList>
            <consortium name="US DOE Joint Genome Institute"/>
            <person name="Lucas S."/>
            <person name="Han J."/>
            <person name="Lapidus A."/>
            <person name="Cheng J.-F."/>
            <person name="Goodwin L."/>
            <person name="Pitluck S."/>
            <person name="Peters L."/>
            <person name="Teshima H."/>
            <person name="Detter J.C."/>
            <person name="Han C."/>
            <person name="Tapia R."/>
            <person name="Land M."/>
            <person name="Hauser L."/>
            <person name="Kyrpides N."/>
            <person name="Ivanova N."/>
            <person name="Pagani I."/>
            <person name="Kitzmiller T."/>
            <person name="Lynd L."/>
            <person name="Izquierdo J."/>
            <person name="Woyke T."/>
        </authorList>
    </citation>
    <scope>NUCLEOTIDE SEQUENCE [LARGE SCALE GENOMIC DNA]</scope>
    <source>
        <strain evidence="2">DSM 19732 / NBRC 101661 / EBR45</strain>
    </source>
</reference>
<dbReference type="PANTHER" id="PTHR43235">
    <property type="entry name" value="GLUTAMINE AMIDOTRANSFERASE PB2B2.05-RELATED"/>
    <property type="match status" value="1"/>
</dbReference>
<dbReference type="PANTHER" id="PTHR43235:SF1">
    <property type="entry name" value="GLUTAMINE AMIDOTRANSFERASE PB2B2.05-RELATED"/>
    <property type="match status" value="1"/>
</dbReference>
<evidence type="ECO:0000313" key="2">
    <source>
        <dbReference type="Proteomes" id="UP000005435"/>
    </source>
</evidence>